<dbReference type="PANTHER" id="PTHR18952">
    <property type="entry name" value="CARBONIC ANHYDRASE"/>
    <property type="match status" value="1"/>
</dbReference>
<dbReference type="AlphaFoldDB" id="A0A915J707"/>
<dbReference type="GO" id="GO:0008270">
    <property type="term" value="F:zinc ion binding"/>
    <property type="evidence" value="ECO:0007669"/>
    <property type="project" value="InterPro"/>
</dbReference>
<dbReference type="GO" id="GO:0005737">
    <property type="term" value="C:cytoplasm"/>
    <property type="evidence" value="ECO:0007669"/>
    <property type="project" value="TreeGrafter"/>
</dbReference>
<comment type="catalytic activity">
    <reaction evidence="7">
        <text>hydrogencarbonate + H(+) = CO2 + H2O</text>
        <dbReference type="Rhea" id="RHEA:10748"/>
        <dbReference type="ChEBI" id="CHEBI:15377"/>
        <dbReference type="ChEBI" id="CHEBI:15378"/>
        <dbReference type="ChEBI" id="CHEBI:16526"/>
        <dbReference type="ChEBI" id="CHEBI:17544"/>
        <dbReference type="EC" id="4.2.1.1"/>
    </reaction>
</comment>
<protein>
    <recommendedName>
        <fullName evidence="3">carbonic anhydrase</fullName>
        <ecNumber evidence="3">4.2.1.1</ecNumber>
    </recommendedName>
</protein>
<keyword evidence="6" id="KW-0456">Lyase</keyword>
<dbReference type="PANTHER" id="PTHR18952:SF141">
    <property type="entry name" value="CARBONIC ANHYDRASE"/>
    <property type="match status" value="1"/>
</dbReference>
<evidence type="ECO:0000256" key="3">
    <source>
        <dbReference type="ARBA" id="ARBA00012925"/>
    </source>
</evidence>
<evidence type="ECO:0000313" key="10">
    <source>
        <dbReference type="Proteomes" id="UP000887565"/>
    </source>
</evidence>
<sequence length="189" mass="21322">MVIYTCLFRWNGTGRQQLELFSLKIHFRSDMITAILRKTTDGANFERYFFLVDYLILMIMIIGLLAALITTLLIQIDLTTAVDNVCESGTQQSPVDFTRENVQLDPSIKALNLRGYKTRHSNAQLQNTGHTGQARGQMHMVHVKSGLSMEKALNYSDGLAVLGVFLEESDVENVFLNPIIEMLHNVRSA</sequence>
<accession>A0A915J707</accession>
<dbReference type="SUPFAM" id="SSF51069">
    <property type="entry name" value="Carbonic anhydrase"/>
    <property type="match status" value="1"/>
</dbReference>
<proteinExistence type="inferred from homology"/>
<evidence type="ECO:0000313" key="11">
    <source>
        <dbReference type="WBParaSite" id="nRc.2.0.1.t21523-RA"/>
    </source>
</evidence>
<dbReference type="EC" id="4.2.1.1" evidence="3"/>
<dbReference type="Pfam" id="PF00194">
    <property type="entry name" value="Carb_anhydrase"/>
    <property type="match status" value="2"/>
</dbReference>
<evidence type="ECO:0000256" key="1">
    <source>
        <dbReference type="ARBA" id="ARBA00001947"/>
    </source>
</evidence>
<evidence type="ECO:0000256" key="2">
    <source>
        <dbReference type="ARBA" id="ARBA00010718"/>
    </source>
</evidence>
<organism evidence="10 11">
    <name type="scientific">Romanomermis culicivorax</name>
    <name type="common">Nematode worm</name>
    <dbReference type="NCBI Taxonomy" id="13658"/>
    <lineage>
        <taxon>Eukaryota</taxon>
        <taxon>Metazoa</taxon>
        <taxon>Ecdysozoa</taxon>
        <taxon>Nematoda</taxon>
        <taxon>Enoplea</taxon>
        <taxon>Dorylaimia</taxon>
        <taxon>Mermithida</taxon>
        <taxon>Mermithoidea</taxon>
        <taxon>Mermithidae</taxon>
        <taxon>Romanomermis</taxon>
    </lineage>
</organism>
<dbReference type="GO" id="GO:0004089">
    <property type="term" value="F:carbonate dehydratase activity"/>
    <property type="evidence" value="ECO:0007669"/>
    <property type="project" value="UniProtKB-EC"/>
</dbReference>
<evidence type="ECO:0000256" key="4">
    <source>
        <dbReference type="ARBA" id="ARBA00022723"/>
    </source>
</evidence>
<dbReference type="InterPro" id="IPR001148">
    <property type="entry name" value="CA_dom"/>
</dbReference>
<dbReference type="SMART" id="SM01057">
    <property type="entry name" value="Carb_anhydrase"/>
    <property type="match status" value="1"/>
</dbReference>
<dbReference type="WBParaSite" id="nRc.2.0.1.t21523-RA">
    <property type="protein sequence ID" value="nRc.2.0.1.t21523-RA"/>
    <property type="gene ID" value="nRc.2.0.1.g21523"/>
</dbReference>
<name>A0A915J707_ROMCU</name>
<evidence type="ECO:0000259" key="9">
    <source>
        <dbReference type="PROSITE" id="PS51144"/>
    </source>
</evidence>
<evidence type="ECO:0000256" key="8">
    <source>
        <dbReference type="SAM" id="Phobius"/>
    </source>
</evidence>
<dbReference type="Gene3D" id="3.10.200.10">
    <property type="entry name" value="Alpha carbonic anhydrase"/>
    <property type="match status" value="2"/>
</dbReference>
<evidence type="ECO:0000256" key="7">
    <source>
        <dbReference type="ARBA" id="ARBA00048348"/>
    </source>
</evidence>
<keyword evidence="5" id="KW-0862">Zinc</keyword>
<comment type="similarity">
    <text evidence="2">Belongs to the alpha-carbonic anhydrase family.</text>
</comment>
<reference evidence="11" key="1">
    <citation type="submission" date="2022-11" db="UniProtKB">
        <authorList>
            <consortium name="WormBaseParasite"/>
        </authorList>
    </citation>
    <scope>IDENTIFICATION</scope>
</reference>
<dbReference type="PROSITE" id="PS51144">
    <property type="entry name" value="ALPHA_CA_2"/>
    <property type="match status" value="1"/>
</dbReference>
<keyword evidence="10" id="KW-1185">Reference proteome</keyword>
<feature type="domain" description="Alpha-carbonic anhydrase" evidence="9">
    <location>
        <begin position="1"/>
        <end position="189"/>
    </location>
</feature>
<dbReference type="InterPro" id="IPR036398">
    <property type="entry name" value="CA_dom_sf"/>
</dbReference>
<dbReference type="Proteomes" id="UP000887565">
    <property type="component" value="Unplaced"/>
</dbReference>
<evidence type="ECO:0000256" key="6">
    <source>
        <dbReference type="ARBA" id="ARBA00023239"/>
    </source>
</evidence>
<keyword evidence="8" id="KW-1133">Transmembrane helix</keyword>
<keyword evidence="4" id="KW-0479">Metal-binding</keyword>
<evidence type="ECO:0000256" key="5">
    <source>
        <dbReference type="ARBA" id="ARBA00022833"/>
    </source>
</evidence>
<feature type="transmembrane region" description="Helical" evidence="8">
    <location>
        <begin position="54"/>
        <end position="74"/>
    </location>
</feature>
<comment type="cofactor">
    <cofactor evidence="1">
        <name>Zn(2+)</name>
        <dbReference type="ChEBI" id="CHEBI:29105"/>
    </cofactor>
</comment>
<keyword evidence="8" id="KW-0812">Transmembrane</keyword>
<keyword evidence="8" id="KW-0472">Membrane</keyword>
<dbReference type="InterPro" id="IPR023561">
    <property type="entry name" value="Carbonic_anhydrase_a-class"/>
</dbReference>